<gene>
    <name evidence="2" type="ORF">Lery_2294</name>
</gene>
<accession>A0A0W0TEV7</accession>
<dbReference type="InterPro" id="IPR058548">
    <property type="entry name" value="MlaB-like_STAS"/>
</dbReference>
<evidence type="ECO:0000313" key="3">
    <source>
        <dbReference type="Proteomes" id="UP000054773"/>
    </source>
</evidence>
<dbReference type="OrthoDB" id="5297990at2"/>
<dbReference type="PANTHER" id="PTHR33495:SF2">
    <property type="entry name" value="ANTI-SIGMA FACTOR ANTAGONIST TM_1081-RELATED"/>
    <property type="match status" value="1"/>
</dbReference>
<dbReference type="CDD" id="cd07043">
    <property type="entry name" value="STAS_anti-anti-sigma_factors"/>
    <property type="match status" value="1"/>
</dbReference>
<proteinExistence type="predicted"/>
<organism evidence="2 3">
    <name type="scientific">Legionella erythra</name>
    <dbReference type="NCBI Taxonomy" id="448"/>
    <lineage>
        <taxon>Bacteria</taxon>
        <taxon>Pseudomonadati</taxon>
        <taxon>Pseudomonadota</taxon>
        <taxon>Gammaproteobacteria</taxon>
        <taxon>Legionellales</taxon>
        <taxon>Legionellaceae</taxon>
        <taxon>Legionella</taxon>
    </lineage>
</organism>
<dbReference type="PROSITE" id="PS50801">
    <property type="entry name" value="STAS"/>
    <property type="match status" value="1"/>
</dbReference>
<dbReference type="Gene3D" id="3.30.750.24">
    <property type="entry name" value="STAS domain"/>
    <property type="match status" value="1"/>
</dbReference>
<dbReference type="Pfam" id="PF13466">
    <property type="entry name" value="STAS_2"/>
    <property type="match status" value="1"/>
</dbReference>
<dbReference type="RefSeq" id="WP_058527418.1">
    <property type="nucleotide sequence ID" value="NZ_CAAAHY010000006.1"/>
</dbReference>
<dbReference type="InterPro" id="IPR036513">
    <property type="entry name" value="STAS_dom_sf"/>
</dbReference>
<keyword evidence="3" id="KW-1185">Reference proteome</keyword>
<comment type="caution">
    <text evidence="2">The sequence shown here is derived from an EMBL/GenBank/DDBJ whole genome shotgun (WGS) entry which is preliminary data.</text>
</comment>
<dbReference type="STRING" id="448.Lery_2294"/>
<dbReference type="PATRIC" id="fig|448.7.peg.2412"/>
<dbReference type="InterPro" id="IPR002645">
    <property type="entry name" value="STAS_dom"/>
</dbReference>
<dbReference type="Proteomes" id="UP000054773">
    <property type="component" value="Unassembled WGS sequence"/>
</dbReference>
<dbReference type="PANTHER" id="PTHR33495">
    <property type="entry name" value="ANTI-SIGMA FACTOR ANTAGONIST TM_1081-RELATED-RELATED"/>
    <property type="match status" value="1"/>
</dbReference>
<evidence type="ECO:0000313" key="2">
    <source>
        <dbReference type="EMBL" id="KTC94127.1"/>
    </source>
</evidence>
<dbReference type="SUPFAM" id="SSF52091">
    <property type="entry name" value="SpoIIaa-like"/>
    <property type="match status" value="1"/>
</dbReference>
<dbReference type="AlphaFoldDB" id="A0A0W0TEV7"/>
<dbReference type="EMBL" id="LNYA01000034">
    <property type="protein sequence ID" value="KTC94127.1"/>
    <property type="molecule type" value="Genomic_DNA"/>
</dbReference>
<dbReference type="GO" id="GO:0043856">
    <property type="term" value="F:anti-sigma factor antagonist activity"/>
    <property type="evidence" value="ECO:0007669"/>
    <property type="project" value="TreeGrafter"/>
</dbReference>
<evidence type="ECO:0000259" key="1">
    <source>
        <dbReference type="PROSITE" id="PS50801"/>
    </source>
</evidence>
<feature type="domain" description="STAS" evidence="1">
    <location>
        <begin position="1"/>
        <end position="90"/>
    </location>
</feature>
<reference evidence="2 3" key="1">
    <citation type="submission" date="2015-11" db="EMBL/GenBank/DDBJ databases">
        <title>Genomic analysis of 38 Legionella species identifies large and diverse effector repertoires.</title>
        <authorList>
            <person name="Burstein D."/>
            <person name="Amaro F."/>
            <person name="Zusman T."/>
            <person name="Lifshitz Z."/>
            <person name="Cohen O."/>
            <person name="Gilbert J.A."/>
            <person name="Pupko T."/>
            <person name="Shuman H.A."/>
            <person name="Segal G."/>
        </authorList>
    </citation>
    <scope>NUCLEOTIDE SEQUENCE [LARGE SCALE GENOMIC DNA]</scope>
    <source>
        <strain evidence="2 3">SE-32A-C8</strain>
    </source>
</reference>
<name>A0A0W0TEV7_LEGER</name>
<sequence length="90" mass="10153">MANFKPDNQITFATAETCRRRLVDFIKTNHEPEVVVDLSEVNHCDSAGLALLIEAQRLCRQLHKRCQIINIPPLVHALAEFCGLEKIVVS</sequence>
<protein>
    <submittedName>
        <fullName evidence="2">Putative anti-sigma-B factor antagonist (Anti-anti-sigma-B factor)</fullName>
    </submittedName>
</protein>